<dbReference type="GO" id="GO:0005524">
    <property type="term" value="F:ATP binding"/>
    <property type="evidence" value="ECO:0007669"/>
    <property type="project" value="UniProtKB-KW"/>
</dbReference>
<dbReference type="Gene3D" id="3.40.50.300">
    <property type="entry name" value="P-loop containing nucleotide triphosphate hydrolases"/>
    <property type="match status" value="1"/>
</dbReference>
<evidence type="ECO:0000256" key="2">
    <source>
        <dbReference type="ARBA" id="ARBA00022840"/>
    </source>
</evidence>
<dbReference type="InterPro" id="IPR027417">
    <property type="entry name" value="P-loop_NTPase"/>
</dbReference>
<dbReference type="InterPro" id="IPR002586">
    <property type="entry name" value="CobQ/CobB/MinD/ParA_Nub-bd_dom"/>
</dbReference>
<keyword evidence="2" id="KW-0067">ATP-binding</keyword>
<keyword evidence="4" id="KW-0282">Flagellum</keyword>
<protein>
    <submittedName>
        <fullName evidence="4">Flagellar biosynthesis protein FlhG</fullName>
    </submittedName>
</protein>
<keyword evidence="4" id="KW-0966">Cell projection</keyword>
<accession>A0A1H1KEQ9</accession>
<dbReference type="Pfam" id="PF01656">
    <property type="entry name" value="CbiA"/>
    <property type="match status" value="1"/>
</dbReference>
<dbReference type="InterPro" id="IPR050625">
    <property type="entry name" value="ParA/MinD_ATPase"/>
</dbReference>
<evidence type="ECO:0000313" key="5">
    <source>
        <dbReference type="Proteomes" id="UP000199365"/>
    </source>
</evidence>
<feature type="domain" description="CobQ/CobB/MinD/ParA nucleotide binding" evidence="3">
    <location>
        <begin position="28"/>
        <end position="228"/>
    </location>
</feature>
<proteinExistence type="predicted"/>
<name>A0A1H1KEQ9_9BURK</name>
<dbReference type="AlphaFoldDB" id="A0A1H1KEQ9"/>
<keyword evidence="1" id="KW-0547">Nucleotide-binding</keyword>
<dbReference type="GO" id="GO:0009898">
    <property type="term" value="C:cytoplasmic side of plasma membrane"/>
    <property type="evidence" value="ECO:0007669"/>
    <property type="project" value="TreeGrafter"/>
</dbReference>
<reference evidence="5" key="1">
    <citation type="submission" date="2016-10" db="EMBL/GenBank/DDBJ databases">
        <authorList>
            <person name="Varghese N."/>
            <person name="Submissions S."/>
        </authorList>
    </citation>
    <scope>NUCLEOTIDE SEQUENCE [LARGE SCALE GENOMIC DNA]</scope>
    <source>
        <strain evidence="5">DUS833</strain>
    </source>
</reference>
<sequence>MGESVKDIVSGQALGLRQMFANSATRVVAVAGGSKGVGRTAAVVNLAMALTRQGMDVLVVDECPGARSASTMLQDIHAAGVFAPAIHRNLPRVLAVDRGRRQFHSTGTGHTDHENFAGLQYDAVLTSPPDIVLIDAALAGNGAFSPLALQAHHVIVVMHLSAAAVADTYVCMKRLRLAQGIEEFRIIVNLFDGEADTHALLESLGAIARDYLAVSVLKAGCISIDPCIAQAAELSRCVVDAFPGSPAASDFARVAADMQSWSRRPAASWLLPATTHMAARGQRTHRNLGPAAAYR</sequence>
<gene>
    <name evidence="4" type="ORF">SAMN05445850_7368</name>
</gene>
<dbReference type="STRING" id="157910.SAMN05445850_7368"/>
<dbReference type="GO" id="GO:0051782">
    <property type="term" value="P:negative regulation of cell division"/>
    <property type="evidence" value="ECO:0007669"/>
    <property type="project" value="TreeGrafter"/>
</dbReference>
<dbReference type="Proteomes" id="UP000199365">
    <property type="component" value="Unassembled WGS sequence"/>
</dbReference>
<evidence type="ECO:0000259" key="3">
    <source>
        <dbReference type="Pfam" id="PF01656"/>
    </source>
</evidence>
<dbReference type="EMBL" id="FNKX01000003">
    <property type="protein sequence ID" value="SDR60527.1"/>
    <property type="molecule type" value="Genomic_DNA"/>
</dbReference>
<dbReference type="PANTHER" id="PTHR43384:SF4">
    <property type="entry name" value="CELLULOSE BIOSYNTHESIS PROTEIN BCSQ-RELATED"/>
    <property type="match status" value="1"/>
</dbReference>
<keyword evidence="5" id="KW-1185">Reference proteome</keyword>
<organism evidence="4 5">
    <name type="scientific">Paraburkholderia tuberum</name>
    <dbReference type="NCBI Taxonomy" id="157910"/>
    <lineage>
        <taxon>Bacteria</taxon>
        <taxon>Pseudomonadati</taxon>
        <taxon>Pseudomonadota</taxon>
        <taxon>Betaproteobacteria</taxon>
        <taxon>Burkholderiales</taxon>
        <taxon>Burkholderiaceae</taxon>
        <taxon>Paraburkholderia</taxon>
    </lineage>
</organism>
<keyword evidence="4" id="KW-0969">Cilium</keyword>
<evidence type="ECO:0000313" key="4">
    <source>
        <dbReference type="EMBL" id="SDR60527.1"/>
    </source>
</evidence>
<dbReference type="GO" id="GO:0005829">
    <property type="term" value="C:cytosol"/>
    <property type="evidence" value="ECO:0007669"/>
    <property type="project" value="TreeGrafter"/>
</dbReference>
<dbReference type="SUPFAM" id="SSF52540">
    <property type="entry name" value="P-loop containing nucleoside triphosphate hydrolases"/>
    <property type="match status" value="1"/>
</dbReference>
<dbReference type="PANTHER" id="PTHR43384">
    <property type="entry name" value="SEPTUM SITE-DETERMINING PROTEIN MIND HOMOLOG, CHLOROPLASTIC-RELATED"/>
    <property type="match status" value="1"/>
</dbReference>
<dbReference type="GO" id="GO:0016887">
    <property type="term" value="F:ATP hydrolysis activity"/>
    <property type="evidence" value="ECO:0007669"/>
    <property type="project" value="TreeGrafter"/>
</dbReference>
<evidence type="ECO:0000256" key="1">
    <source>
        <dbReference type="ARBA" id="ARBA00022741"/>
    </source>
</evidence>